<name>A0ACC5VXL4_9GAMM</name>
<gene>
    <name evidence="1" type="ORF">HW452_15445</name>
</gene>
<keyword evidence="2" id="KW-1185">Reference proteome</keyword>
<dbReference type="Proteomes" id="UP001319846">
    <property type="component" value="Unassembled WGS sequence"/>
</dbReference>
<protein>
    <submittedName>
        <fullName evidence="1">YdcF family protein</fullName>
    </submittedName>
</protein>
<organism evidence="1 2">
    <name type="scientific">Vreelandella aquamarina</name>
    <dbReference type="NCBI Taxonomy" id="77097"/>
    <lineage>
        <taxon>Bacteria</taxon>
        <taxon>Pseudomonadati</taxon>
        <taxon>Pseudomonadota</taxon>
        <taxon>Gammaproteobacteria</taxon>
        <taxon>Oceanospirillales</taxon>
        <taxon>Halomonadaceae</taxon>
        <taxon>Vreelandella</taxon>
    </lineage>
</organism>
<sequence>MHNVLLIWARRLLMSLGALLLLAALLFLAGNLWVLATTARYIDKQVLECRPADVGIVFGTSHWTRSGLRNPHFHARMRTSASLIAESRVSHLLLSGDNRTQAYNEPRAMWRDLHRRGVPAQKLTMDFAGFSTYDTLVRARDVFQLEKALLVTQSWHLPRAVFIGRALGMEVTGCVAEDKPAAGEWRLRMREWAARVATLGDIYVWSRKPYFLGPAEPIELDKVLEDAEPAVMPTLYPLPAGELEVHESMVDEREQSEPGTGSP</sequence>
<proteinExistence type="predicted"/>
<evidence type="ECO:0000313" key="2">
    <source>
        <dbReference type="Proteomes" id="UP001319846"/>
    </source>
</evidence>
<evidence type="ECO:0000313" key="1">
    <source>
        <dbReference type="EMBL" id="MBZ5488918.1"/>
    </source>
</evidence>
<comment type="caution">
    <text evidence="1">The sequence shown here is derived from an EMBL/GenBank/DDBJ whole genome shotgun (WGS) entry which is preliminary data.</text>
</comment>
<reference evidence="1" key="1">
    <citation type="submission" date="2020-06" db="EMBL/GenBank/DDBJ databases">
        <title>Whole Genome Sequence of Halomonas aquamarina MB598.</title>
        <authorList>
            <person name="Pervaiz M."/>
            <person name="Fariq A."/>
            <person name="Yasmin A."/>
            <person name="Welch M."/>
        </authorList>
    </citation>
    <scope>NUCLEOTIDE SEQUENCE</scope>
    <source>
        <strain evidence="1">MB598</strain>
    </source>
</reference>
<dbReference type="EMBL" id="JABYQT010000013">
    <property type="protein sequence ID" value="MBZ5488918.1"/>
    <property type="molecule type" value="Genomic_DNA"/>
</dbReference>
<accession>A0ACC5VXL4</accession>